<dbReference type="GO" id="GO:0006310">
    <property type="term" value="P:DNA recombination"/>
    <property type="evidence" value="ECO:0007669"/>
    <property type="project" value="UniProtKB-KW"/>
</dbReference>
<evidence type="ECO:0000256" key="4">
    <source>
        <dbReference type="ARBA" id="ARBA00023172"/>
    </source>
</evidence>
<dbReference type="InterPro" id="IPR002104">
    <property type="entry name" value="Integrase_catalytic"/>
</dbReference>
<evidence type="ECO:0000256" key="2">
    <source>
        <dbReference type="ARBA" id="ARBA00022908"/>
    </source>
</evidence>
<dbReference type="SUPFAM" id="SSF56349">
    <property type="entry name" value="DNA breaking-rejoining enzymes"/>
    <property type="match status" value="1"/>
</dbReference>
<keyword evidence="4" id="KW-0233">DNA recombination</keyword>
<dbReference type="GO" id="GO:0003677">
    <property type="term" value="F:DNA binding"/>
    <property type="evidence" value="ECO:0007669"/>
    <property type="project" value="UniProtKB-KW"/>
</dbReference>
<keyword evidence="3" id="KW-0238">DNA-binding</keyword>
<dbReference type="InterPro" id="IPR050090">
    <property type="entry name" value="Tyrosine_recombinase_XerCD"/>
</dbReference>
<accession>A0A7L5BDL3</accession>
<evidence type="ECO:0000256" key="1">
    <source>
        <dbReference type="ARBA" id="ARBA00008857"/>
    </source>
</evidence>
<name>A0A7L5BDL3_9HYPH</name>
<keyword evidence="7" id="KW-1185">Reference proteome</keyword>
<organism evidence="6 7">
    <name type="scientific">Rhizobium oryzihabitans</name>
    <dbReference type="NCBI Taxonomy" id="2267833"/>
    <lineage>
        <taxon>Bacteria</taxon>
        <taxon>Pseudomonadati</taxon>
        <taxon>Pseudomonadota</taxon>
        <taxon>Alphaproteobacteria</taxon>
        <taxon>Hyphomicrobiales</taxon>
        <taxon>Rhizobiaceae</taxon>
        <taxon>Rhizobium/Agrobacterium group</taxon>
        <taxon>Rhizobium</taxon>
    </lineage>
</organism>
<dbReference type="Pfam" id="PF00589">
    <property type="entry name" value="Phage_integrase"/>
    <property type="match status" value="1"/>
</dbReference>
<dbReference type="InterPro" id="IPR013762">
    <property type="entry name" value="Integrase-like_cat_sf"/>
</dbReference>
<comment type="similarity">
    <text evidence="1">Belongs to the 'phage' integrase family.</text>
</comment>
<reference evidence="6 7" key="1">
    <citation type="submission" date="2020-02" db="EMBL/GenBank/DDBJ databases">
        <title>Plant-Promoting Endophytic Bacterium Rhizobium oryzihabitans sp. nov., Isolated from the Root of Rice.</title>
        <authorList>
            <person name="zhao J."/>
            <person name="Zhang G."/>
        </authorList>
    </citation>
    <scope>NUCLEOTIDE SEQUENCE [LARGE SCALE GENOMIC DNA]</scope>
    <source>
        <strain evidence="6 7">M15</strain>
    </source>
</reference>
<dbReference type="PROSITE" id="PS51898">
    <property type="entry name" value="TYR_RECOMBINASE"/>
    <property type="match status" value="1"/>
</dbReference>
<dbReference type="InterPro" id="IPR011010">
    <property type="entry name" value="DNA_brk_join_enz"/>
</dbReference>
<evidence type="ECO:0000259" key="5">
    <source>
        <dbReference type="PROSITE" id="PS51898"/>
    </source>
</evidence>
<dbReference type="PANTHER" id="PTHR30349">
    <property type="entry name" value="PHAGE INTEGRASE-RELATED"/>
    <property type="match status" value="1"/>
</dbReference>
<dbReference type="EMBL" id="CP048632">
    <property type="protein sequence ID" value="QIB36912.1"/>
    <property type="molecule type" value="Genomic_DNA"/>
</dbReference>
<dbReference type="PANTHER" id="PTHR30349:SF64">
    <property type="entry name" value="PROPHAGE INTEGRASE INTD-RELATED"/>
    <property type="match status" value="1"/>
</dbReference>
<dbReference type="Gene3D" id="1.10.150.130">
    <property type="match status" value="1"/>
</dbReference>
<proteinExistence type="inferred from homology"/>
<evidence type="ECO:0000313" key="6">
    <source>
        <dbReference type="EMBL" id="QIB36912.1"/>
    </source>
</evidence>
<dbReference type="RefSeq" id="WP_164056087.1">
    <property type="nucleotide sequence ID" value="NZ_CP048632.1"/>
</dbReference>
<keyword evidence="2" id="KW-0229">DNA integration</keyword>
<sequence length="350" mass="39740">MVTVELKGIHTVKAKGNVYHYAWRGGPRLEGEPGSAAFMASYNEAIASRAEPESGRFRSIITHYKATEYKKLADSTKRTWAPWIDRISEHFGNLSIAQFSRTDKIRPRIRQWRGQYSDTPRAADTGMQVLSRILSHGVDPMGKLSANPAEGIKHLYSSDRSEIIWTDSDMAQVKAGVSDEVKWVIDLAAHTGLRVGDLLRLSWSHVGPDAIVITTGKSKHRREAIIPRYDALNEVLAQIPKRSPVILTSTKKKPWKQDGFNTMFWRAKEKAKMLDRDLHFHDLRGTAATKFYNAGLSIRMIAEIMAWEEEAVEKIIRRYVGRNSATKEMIRQLNEARTRTENVKPTVKQS</sequence>
<feature type="domain" description="Tyr recombinase" evidence="5">
    <location>
        <begin position="161"/>
        <end position="335"/>
    </location>
</feature>
<dbReference type="AlphaFoldDB" id="A0A7L5BDL3"/>
<dbReference type="KEGG" id="roy:G3A56_01965"/>
<dbReference type="Gene3D" id="1.10.443.10">
    <property type="entry name" value="Intergrase catalytic core"/>
    <property type="match status" value="1"/>
</dbReference>
<protein>
    <submittedName>
        <fullName evidence="6">Tyrosine-type recombinase/integrase</fullName>
    </submittedName>
</protein>
<dbReference type="InterPro" id="IPR010998">
    <property type="entry name" value="Integrase_recombinase_N"/>
</dbReference>
<gene>
    <name evidence="6" type="ORF">G3A56_01965</name>
</gene>
<dbReference type="Proteomes" id="UP000464865">
    <property type="component" value="Chromosome M15-11"/>
</dbReference>
<evidence type="ECO:0000256" key="3">
    <source>
        <dbReference type="ARBA" id="ARBA00023125"/>
    </source>
</evidence>
<evidence type="ECO:0000313" key="7">
    <source>
        <dbReference type="Proteomes" id="UP000464865"/>
    </source>
</evidence>
<dbReference type="GO" id="GO:0015074">
    <property type="term" value="P:DNA integration"/>
    <property type="evidence" value="ECO:0007669"/>
    <property type="project" value="UniProtKB-KW"/>
</dbReference>